<reference evidence="2 3" key="1">
    <citation type="submission" date="2016-04" db="EMBL/GenBank/DDBJ databases">
        <title>Deep-sea bacteria in the southern Pacific.</title>
        <authorList>
            <person name="Tang K."/>
        </authorList>
    </citation>
    <scope>NUCLEOTIDE SEQUENCE [LARGE SCALE GENOMIC DNA]</scope>
    <source>
        <strain evidence="2 3">JLT2014</strain>
        <plasmid evidence="3">ppaby4</plasmid>
    </source>
</reference>
<protein>
    <submittedName>
        <fullName evidence="2">Putative acyl-CoA transferase/carnitine dehydratase</fullName>
    </submittedName>
</protein>
<name>A0A1P8V108_9RHOB</name>
<evidence type="ECO:0000313" key="2">
    <source>
        <dbReference type="EMBL" id="APZ55296.1"/>
    </source>
</evidence>
<dbReference type="OrthoDB" id="9806585at2"/>
<dbReference type="InterPro" id="IPR044855">
    <property type="entry name" value="CoA-Trfase_III_dom3_sf"/>
</dbReference>
<dbReference type="Gene3D" id="3.30.1540.10">
    <property type="entry name" value="formyl-coa transferase, domain 3"/>
    <property type="match status" value="1"/>
</dbReference>
<dbReference type="InterPro" id="IPR003673">
    <property type="entry name" value="CoA-Trfase_fam_III"/>
</dbReference>
<dbReference type="InterPro" id="IPR023606">
    <property type="entry name" value="CoA-Trfase_III_dom_1_sf"/>
</dbReference>
<keyword evidence="2" id="KW-0614">Plasmid</keyword>
<gene>
    <name evidence="2" type="ORF">Ga0080574_TMP5014</name>
</gene>
<dbReference type="Proteomes" id="UP000187059">
    <property type="component" value="Plasmid pPABY4"/>
</dbReference>
<keyword evidence="1 2" id="KW-0808">Transferase</keyword>
<keyword evidence="3" id="KW-1185">Reference proteome</keyword>
<geneLocation type="plasmid" evidence="3">
    <name>ppaby4</name>
</geneLocation>
<dbReference type="Pfam" id="PF02515">
    <property type="entry name" value="CoA_transf_3"/>
    <property type="match status" value="1"/>
</dbReference>
<dbReference type="EMBL" id="CP015095">
    <property type="protein sequence ID" value="APZ55296.1"/>
    <property type="molecule type" value="Genomic_DNA"/>
</dbReference>
<dbReference type="InterPro" id="IPR050483">
    <property type="entry name" value="CoA-transferase_III_domain"/>
</dbReference>
<accession>A0A1P8V108</accession>
<dbReference type="PANTHER" id="PTHR48207">
    <property type="entry name" value="SUCCINATE--HYDROXYMETHYLGLUTARATE COA-TRANSFERASE"/>
    <property type="match status" value="1"/>
</dbReference>
<dbReference type="KEGG" id="paby:Ga0080574_TMP5014"/>
<organism evidence="2 3">
    <name type="scientific">Salipiger abyssi</name>
    <dbReference type="NCBI Taxonomy" id="1250539"/>
    <lineage>
        <taxon>Bacteria</taxon>
        <taxon>Pseudomonadati</taxon>
        <taxon>Pseudomonadota</taxon>
        <taxon>Alphaproteobacteria</taxon>
        <taxon>Rhodobacterales</taxon>
        <taxon>Roseobacteraceae</taxon>
        <taxon>Salipiger</taxon>
    </lineage>
</organism>
<sequence length="403" mass="43654">MRTHEQDSETHDAVPGYALPRVKTGSAFGFLSGVRVVDLTTSVAGPYGTMLLSDFGADVIKVERASGDDARQWGPPFLDGQALWFTAVNRNKKSVVMDLRSDEGRAALMKLVSEADVFVTNQPPDVQRKLKLDYEHMREAREDLIFVSITGFGLSGPRAELTCYDLIAEGYSGIMDITGAGEGAPQKIGAPAADMLAGQDAAMATMAALMDRQRTGQGHKIDISLVESMTRFLTCRISSYLGSGEVPVRSGGTDSVIAIYQPFDTADLPINLGLGSDAIWARFWSAMGDVEYGQRPEFASNALRRENRAEIVGRIQEILKTRPRADWLEVFASSRIPAGPINRVDEVAGDAELQARGLFFALEDGEGRVVPQIGLGIQIDDAPCIPRGLPPLLGEHNDEILGE</sequence>
<proteinExistence type="predicted"/>
<dbReference type="SUPFAM" id="SSF89796">
    <property type="entry name" value="CoA-transferase family III (CaiB/BaiF)"/>
    <property type="match status" value="1"/>
</dbReference>
<dbReference type="Gene3D" id="3.40.50.10540">
    <property type="entry name" value="Crotonobetainyl-coa:carnitine coa-transferase, domain 1"/>
    <property type="match status" value="1"/>
</dbReference>
<dbReference type="AlphaFoldDB" id="A0A1P8V108"/>
<evidence type="ECO:0000256" key="1">
    <source>
        <dbReference type="ARBA" id="ARBA00022679"/>
    </source>
</evidence>
<evidence type="ECO:0000313" key="3">
    <source>
        <dbReference type="Proteomes" id="UP000187059"/>
    </source>
</evidence>
<dbReference type="PANTHER" id="PTHR48207:SF3">
    <property type="entry name" value="SUCCINATE--HYDROXYMETHYLGLUTARATE COA-TRANSFERASE"/>
    <property type="match status" value="1"/>
</dbReference>
<dbReference type="GO" id="GO:0008410">
    <property type="term" value="F:CoA-transferase activity"/>
    <property type="evidence" value="ECO:0007669"/>
    <property type="project" value="TreeGrafter"/>
</dbReference>